<name>A0A3B0CBJ0_9FLAO</name>
<organism evidence="2 3">
    <name type="scientific">Ulvibacterium marinum</name>
    <dbReference type="NCBI Taxonomy" id="2419782"/>
    <lineage>
        <taxon>Bacteria</taxon>
        <taxon>Pseudomonadati</taxon>
        <taxon>Bacteroidota</taxon>
        <taxon>Flavobacteriia</taxon>
        <taxon>Flavobacteriales</taxon>
        <taxon>Flavobacteriaceae</taxon>
        <taxon>Ulvibacterium</taxon>
    </lineage>
</organism>
<reference evidence="2 3" key="1">
    <citation type="submission" date="2018-10" db="EMBL/GenBank/DDBJ databases">
        <title>Ulvibacterium marinum gen. nov., sp. nov., a novel marine bacterium of the family Flavobacteriaceae, isolated from a culture of the green alga Ulva prolifera.</title>
        <authorList>
            <person name="Zhang Z."/>
        </authorList>
    </citation>
    <scope>NUCLEOTIDE SEQUENCE [LARGE SCALE GENOMIC DNA]</scope>
    <source>
        <strain evidence="2 3">CCMM003</strain>
    </source>
</reference>
<accession>A0A3B0CBJ0</accession>
<protein>
    <recommendedName>
        <fullName evidence="4">Fis family transcriptional regulator</fullName>
    </recommendedName>
</protein>
<dbReference type="OrthoDB" id="1120636at2"/>
<feature type="transmembrane region" description="Helical" evidence="1">
    <location>
        <begin position="88"/>
        <end position="108"/>
    </location>
</feature>
<feature type="transmembrane region" description="Helical" evidence="1">
    <location>
        <begin position="114"/>
        <end position="134"/>
    </location>
</feature>
<evidence type="ECO:0000256" key="1">
    <source>
        <dbReference type="SAM" id="Phobius"/>
    </source>
</evidence>
<keyword evidence="1" id="KW-1133">Transmembrane helix</keyword>
<dbReference type="AlphaFoldDB" id="A0A3B0CBJ0"/>
<keyword evidence="1" id="KW-0812">Transmembrane</keyword>
<keyword evidence="3" id="KW-1185">Reference proteome</keyword>
<gene>
    <name evidence="2" type="ORF">D7Z94_05275</name>
</gene>
<sequence>MQLKYVMMNTAPTANDTFIHFGKISRIERNSLTVSLDENVHCESCRAKGTCGIADSGSKEVVVSDSKEAFSINEPVAVVLKKETGLKAVFWAYVFPFVLVIATLWIASGFLQEWMAGLLSLSILVPYYLFLYLLKNVFTEAFKISILKV</sequence>
<keyword evidence="1" id="KW-0472">Membrane</keyword>
<dbReference type="Pfam" id="PF04246">
    <property type="entry name" value="RseC_MucC"/>
    <property type="match status" value="1"/>
</dbReference>
<dbReference type="EMBL" id="RBCJ01000001">
    <property type="protein sequence ID" value="RKN83243.1"/>
    <property type="molecule type" value="Genomic_DNA"/>
</dbReference>
<evidence type="ECO:0000313" key="3">
    <source>
        <dbReference type="Proteomes" id="UP000276603"/>
    </source>
</evidence>
<dbReference type="RefSeq" id="WP_120710450.1">
    <property type="nucleotide sequence ID" value="NZ_RBCJ01000001.1"/>
</dbReference>
<dbReference type="Proteomes" id="UP000276603">
    <property type="component" value="Unassembled WGS sequence"/>
</dbReference>
<evidence type="ECO:0008006" key="4">
    <source>
        <dbReference type="Google" id="ProtNLM"/>
    </source>
</evidence>
<comment type="caution">
    <text evidence="2">The sequence shown here is derived from an EMBL/GenBank/DDBJ whole genome shotgun (WGS) entry which is preliminary data.</text>
</comment>
<evidence type="ECO:0000313" key="2">
    <source>
        <dbReference type="EMBL" id="RKN83243.1"/>
    </source>
</evidence>
<proteinExistence type="predicted"/>